<name>A0A6C0CSJ1_9ZZZZ</name>
<dbReference type="EMBL" id="MN739473">
    <property type="protein sequence ID" value="QHT06664.1"/>
    <property type="molecule type" value="Genomic_DNA"/>
</dbReference>
<feature type="compositionally biased region" description="Polar residues" evidence="1">
    <location>
        <begin position="162"/>
        <end position="172"/>
    </location>
</feature>
<evidence type="ECO:0000256" key="1">
    <source>
        <dbReference type="SAM" id="MobiDB-lite"/>
    </source>
</evidence>
<feature type="region of interest" description="Disordered" evidence="1">
    <location>
        <begin position="158"/>
        <end position="195"/>
    </location>
</feature>
<reference evidence="2" key="1">
    <citation type="journal article" date="2020" name="Nature">
        <title>Giant virus diversity and host interactions through global metagenomics.</title>
        <authorList>
            <person name="Schulz F."/>
            <person name="Roux S."/>
            <person name="Paez-Espino D."/>
            <person name="Jungbluth S."/>
            <person name="Walsh D.A."/>
            <person name="Denef V.J."/>
            <person name="McMahon K.D."/>
            <person name="Konstantinidis K.T."/>
            <person name="Eloe-Fadrosh E.A."/>
            <person name="Kyrpides N.C."/>
            <person name="Woyke T."/>
        </authorList>
    </citation>
    <scope>NUCLEOTIDE SEQUENCE</scope>
    <source>
        <strain evidence="2">GVMAG-M-3300021425-30</strain>
    </source>
</reference>
<dbReference type="AlphaFoldDB" id="A0A6C0CSJ1"/>
<sequence length="195" mass="22776">MSETIVTKNNTKNKNENENEKKSKKDLHNDCLELGNIRYKTMLEHGAKSEIVPKNKSNNAKDIEAYLEKEKKQHKNLTWSRLDRSSKIKKLHEYAEDYCCKNDLSEKELHDLKIYFSRSINRKKLLRVKEVTYDKVKECIIDVPQLKFDKTARKFTLKRSAQRSSTLSSLGPGNTRKKRSSKKKSNDKIEGDIKA</sequence>
<proteinExistence type="predicted"/>
<organism evidence="2">
    <name type="scientific">viral metagenome</name>
    <dbReference type="NCBI Taxonomy" id="1070528"/>
    <lineage>
        <taxon>unclassified sequences</taxon>
        <taxon>metagenomes</taxon>
        <taxon>organismal metagenomes</taxon>
    </lineage>
</organism>
<feature type="compositionally biased region" description="Basic and acidic residues" evidence="1">
    <location>
        <begin position="184"/>
        <end position="195"/>
    </location>
</feature>
<feature type="region of interest" description="Disordered" evidence="1">
    <location>
        <begin position="1"/>
        <end position="27"/>
    </location>
</feature>
<evidence type="ECO:0000313" key="2">
    <source>
        <dbReference type="EMBL" id="QHT06664.1"/>
    </source>
</evidence>
<feature type="compositionally biased region" description="Basic and acidic residues" evidence="1">
    <location>
        <begin position="13"/>
        <end position="27"/>
    </location>
</feature>
<accession>A0A6C0CSJ1</accession>
<protein>
    <submittedName>
        <fullName evidence="2">Uncharacterized protein</fullName>
    </submittedName>
</protein>